<keyword evidence="7" id="KW-1185">Reference proteome</keyword>
<dbReference type="RefSeq" id="WP_161552937.1">
    <property type="nucleotide sequence ID" value="NZ_AP022325.1"/>
</dbReference>
<feature type="transmembrane region" description="Helical" evidence="5">
    <location>
        <begin position="74"/>
        <end position="91"/>
    </location>
</feature>
<feature type="transmembrane region" description="Helical" evidence="5">
    <location>
        <begin position="127"/>
        <end position="152"/>
    </location>
</feature>
<feature type="transmembrane region" description="Helical" evidence="5">
    <location>
        <begin position="12"/>
        <end position="30"/>
    </location>
</feature>
<accession>A0A809RUU8</accession>
<sequence length="374" mass="44475">MLSFLSKHKVKLEIFYVILNISSLFFLSIFDVDGNNWVWLTNKSTWIKFINVFVAFSGIFGILSSYAFARHLKFGYFFGLINTVFYMLFAFSNQLIIDGFINLFMYIPILLFSFFKTKIKKQIKFEYFVSTIYTWSFFIVLIILFWVIFYFLSSPINNLFNIIFNLTPTEFGSFYNYQLAGKILISLINSLSVVALLMLSLGFKENWYVWLVKNIFSFIFFGGIGFLSVTVILINVVFMNLSLYFYFISDKTKEIRIYVKDLNPDNLIYNSKFNFVLVEGINEITYSLKQGKESFKLHLKEFKKTFSQKQNILNFDLNKVLNTINLNIKLKNKREKILWKVQFYIYKLSILLRPKYNHSFSLLEYRDYVQKNIN</sequence>
<feature type="transmembrane region" description="Helical" evidence="5">
    <location>
        <begin position="50"/>
        <end position="69"/>
    </location>
</feature>
<comment type="subcellular location">
    <subcellularLocation>
        <location evidence="1">Membrane</location>
        <topology evidence="1">Multi-pass membrane protein</topology>
    </subcellularLocation>
</comment>
<feature type="transmembrane region" description="Helical" evidence="5">
    <location>
        <begin position="97"/>
        <end position="115"/>
    </location>
</feature>
<evidence type="ECO:0000256" key="3">
    <source>
        <dbReference type="ARBA" id="ARBA00022989"/>
    </source>
</evidence>
<feature type="transmembrane region" description="Helical" evidence="5">
    <location>
        <begin position="184"/>
        <end position="203"/>
    </location>
</feature>
<evidence type="ECO:0000256" key="5">
    <source>
        <dbReference type="SAM" id="Phobius"/>
    </source>
</evidence>
<evidence type="ECO:0000256" key="2">
    <source>
        <dbReference type="ARBA" id="ARBA00022692"/>
    </source>
</evidence>
<evidence type="ECO:0000313" key="7">
    <source>
        <dbReference type="Proteomes" id="UP000464317"/>
    </source>
</evidence>
<dbReference type="Proteomes" id="UP000464317">
    <property type="component" value="Chromosome"/>
</dbReference>
<dbReference type="GO" id="GO:0034257">
    <property type="term" value="F:nicotinamide riboside transmembrane transporter activity"/>
    <property type="evidence" value="ECO:0007669"/>
    <property type="project" value="InterPro"/>
</dbReference>
<name>A0A809RUU8_9BACT</name>
<keyword evidence="4 5" id="KW-0472">Membrane</keyword>
<proteinExistence type="predicted"/>
<organism evidence="6 7">
    <name type="scientific">Mycoplasmopsis felis</name>
    <dbReference type="NCBI Taxonomy" id="33923"/>
    <lineage>
        <taxon>Bacteria</taxon>
        <taxon>Bacillati</taxon>
        <taxon>Mycoplasmatota</taxon>
        <taxon>Mycoplasmoidales</taxon>
        <taxon>Metamycoplasmataceae</taxon>
        <taxon>Mycoplasmopsis</taxon>
    </lineage>
</organism>
<dbReference type="KEGG" id="mfel:JPM2_1030"/>
<evidence type="ECO:0000313" key="6">
    <source>
        <dbReference type="EMBL" id="BBU47410.1"/>
    </source>
</evidence>
<feature type="transmembrane region" description="Helical" evidence="5">
    <location>
        <begin position="215"/>
        <end position="247"/>
    </location>
</feature>
<keyword evidence="2 5" id="KW-0812">Transmembrane</keyword>
<protein>
    <submittedName>
        <fullName evidence="6">Uncharacterized protein</fullName>
    </submittedName>
</protein>
<evidence type="ECO:0000256" key="4">
    <source>
        <dbReference type="ARBA" id="ARBA00023136"/>
    </source>
</evidence>
<keyword evidence="3 5" id="KW-1133">Transmembrane helix</keyword>
<dbReference type="AlphaFoldDB" id="A0A809RUU8"/>
<dbReference type="Pfam" id="PF04973">
    <property type="entry name" value="NMN_transporter"/>
    <property type="match status" value="1"/>
</dbReference>
<dbReference type="GO" id="GO:0016020">
    <property type="term" value="C:membrane"/>
    <property type="evidence" value="ECO:0007669"/>
    <property type="project" value="UniProtKB-SubCell"/>
</dbReference>
<evidence type="ECO:0000256" key="1">
    <source>
        <dbReference type="ARBA" id="ARBA00004141"/>
    </source>
</evidence>
<dbReference type="InterPro" id="IPR006419">
    <property type="entry name" value="NMN_transpt_PnuC"/>
</dbReference>
<reference evidence="6 7" key="1">
    <citation type="submission" date="2020-01" db="EMBL/GenBank/DDBJ databases">
        <title>Complete genome sequence of Mycoplasma felis strain Myco-2.</title>
        <authorList>
            <person name="Kinoshita Y."/>
            <person name="Niwa H."/>
            <person name="Uchida-Fujii E."/>
            <person name="Nukada T."/>
        </authorList>
    </citation>
    <scope>NUCLEOTIDE SEQUENCE [LARGE SCALE GENOMIC DNA]</scope>
    <source>
        <strain evidence="6 7">Myco-2</strain>
    </source>
</reference>
<gene>
    <name evidence="6" type="ORF">JPM2_1030</name>
</gene>
<dbReference type="EMBL" id="AP022325">
    <property type="protein sequence ID" value="BBU47410.1"/>
    <property type="molecule type" value="Genomic_DNA"/>
</dbReference>